<dbReference type="AlphaFoldDB" id="A0AAV0Q2K7"/>
<keyword evidence="8" id="KW-1185">Reference proteome</keyword>
<keyword evidence="4 6" id="KW-0964">Secreted</keyword>
<evidence type="ECO:0000256" key="5">
    <source>
        <dbReference type="ARBA" id="ARBA00022729"/>
    </source>
</evidence>
<sequence>MRRSSAVTILVVLALAAASTSSAQLRISSSGDHDHYVHVLDELTGGKALEVHCWSKEEDLGTHNLTVGSEFTWKILFSKISLEFPQYWCDLAADDDRKASFPAFDQEHYRVWEFQYHTHLVAQDDGIYLRHPDAEMHGILFHWQHGSRIASPNL</sequence>
<evidence type="ECO:0000256" key="1">
    <source>
        <dbReference type="ARBA" id="ARBA00004613"/>
    </source>
</evidence>
<evidence type="ECO:0000256" key="2">
    <source>
        <dbReference type="ARBA" id="ARBA00005581"/>
    </source>
</evidence>
<dbReference type="GO" id="GO:0005576">
    <property type="term" value="C:extracellular region"/>
    <property type="evidence" value="ECO:0007669"/>
    <property type="project" value="UniProtKB-SubCell"/>
</dbReference>
<gene>
    <name evidence="7" type="ORF">LITE_LOCUS41041</name>
</gene>
<evidence type="ECO:0000256" key="3">
    <source>
        <dbReference type="ARBA" id="ARBA00022471"/>
    </source>
</evidence>
<dbReference type="GO" id="GO:0060320">
    <property type="term" value="P:rejection of self pollen"/>
    <property type="evidence" value="ECO:0007669"/>
    <property type="project" value="UniProtKB-KW"/>
</dbReference>
<protein>
    <recommendedName>
        <fullName evidence="6">S-protein homolog</fullName>
    </recommendedName>
</protein>
<accession>A0AAV0Q2K7</accession>
<organism evidence="7 8">
    <name type="scientific">Linum tenue</name>
    <dbReference type="NCBI Taxonomy" id="586396"/>
    <lineage>
        <taxon>Eukaryota</taxon>
        <taxon>Viridiplantae</taxon>
        <taxon>Streptophyta</taxon>
        <taxon>Embryophyta</taxon>
        <taxon>Tracheophyta</taxon>
        <taxon>Spermatophyta</taxon>
        <taxon>Magnoliopsida</taxon>
        <taxon>eudicotyledons</taxon>
        <taxon>Gunneridae</taxon>
        <taxon>Pentapetalae</taxon>
        <taxon>rosids</taxon>
        <taxon>fabids</taxon>
        <taxon>Malpighiales</taxon>
        <taxon>Linaceae</taxon>
        <taxon>Linum</taxon>
    </lineage>
</organism>
<dbReference type="Pfam" id="PF05938">
    <property type="entry name" value="Self-incomp_S1"/>
    <property type="match status" value="1"/>
</dbReference>
<dbReference type="EMBL" id="CAMGYJ010000009">
    <property type="protein sequence ID" value="CAI0491231.1"/>
    <property type="molecule type" value="Genomic_DNA"/>
</dbReference>
<comment type="similarity">
    <text evidence="2 6">Belongs to the plant self-incompatibility (S1) protein family.</text>
</comment>
<proteinExistence type="inferred from homology"/>
<evidence type="ECO:0000313" key="7">
    <source>
        <dbReference type="EMBL" id="CAI0491231.1"/>
    </source>
</evidence>
<evidence type="ECO:0000313" key="8">
    <source>
        <dbReference type="Proteomes" id="UP001154282"/>
    </source>
</evidence>
<dbReference type="PANTHER" id="PTHR31232:SF156">
    <property type="entry name" value="PLANT SELF-INCOMPATIBILITY PROTEIN S1 FAMILY-RELATED"/>
    <property type="match status" value="1"/>
</dbReference>
<dbReference type="Proteomes" id="UP001154282">
    <property type="component" value="Unassembled WGS sequence"/>
</dbReference>
<evidence type="ECO:0000256" key="6">
    <source>
        <dbReference type="RuleBase" id="RU367044"/>
    </source>
</evidence>
<feature type="signal peptide" evidence="6">
    <location>
        <begin position="1"/>
        <end position="22"/>
    </location>
</feature>
<keyword evidence="5 6" id="KW-0732">Signal</keyword>
<dbReference type="InterPro" id="IPR010264">
    <property type="entry name" value="Self-incomp_S1"/>
</dbReference>
<evidence type="ECO:0000256" key="4">
    <source>
        <dbReference type="ARBA" id="ARBA00022525"/>
    </source>
</evidence>
<name>A0AAV0Q2K7_9ROSI</name>
<comment type="subcellular location">
    <subcellularLocation>
        <location evidence="1 6">Secreted</location>
    </subcellularLocation>
</comment>
<reference evidence="7" key="1">
    <citation type="submission" date="2022-08" db="EMBL/GenBank/DDBJ databases">
        <authorList>
            <person name="Gutierrez-Valencia J."/>
        </authorList>
    </citation>
    <scope>NUCLEOTIDE SEQUENCE</scope>
</reference>
<comment type="caution">
    <text evidence="7">The sequence shown here is derived from an EMBL/GenBank/DDBJ whole genome shotgun (WGS) entry which is preliminary data.</text>
</comment>
<dbReference type="PANTHER" id="PTHR31232">
    <property type="match status" value="1"/>
</dbReference>
<keyword evidence="3 6" id="KW-0713">Self-incompatibility</keyword>
<feature type="chain" id="PRO_5043112701" description="S-protein homolog" evidence="6">
    <location>
        <begin position="23"/>
        <end position="154"/>
    </location>
</feature>